<keyword evidence="6" id="KW-0814">Transposable element</keyword>
<evidence type="ECO:0000256" key="2">
    <source>
        <dbReference type="ARBA" id="ARBA00010961"/>
    </source>
</evidence>
<proteinExistence type="inferred from homology"/>
<accession>A0A1H5UQH5</accession>
<dbReference type="GO" id="GO:0004803">
    <property type="term" value="F:transposase activity"/>
    <property type="evidence" value="ECO:0007669"/>
    <property type="project" value="UniProtKB-UniRule"/>
</dbReference>
<keyword evidence="8" id="KW-1185">Reference proteome</keyword>
<dbReference type="PANTHER" id="PTHR33217:SF7">
    <property type="entry name" value="TRANSPOSASE FOR INSERTION SEQUENCE ELEMENT IS1081"/>
    <property type="match status" value="1"/>
</dbReference>
<organism evidence="7 8">
    <name type="scientific">Jhaorihella thermophila</name>
    <dbReference type="NCBI Taxonomy" id="488547"/>
    <lineage>
        <taxon>Bacteria</taxon>
        <taxon>Pseudomonadati</taxon>
        <taxon>Pseudomonadota</taxon>
        <taxon>Alphaproteobacteria</taxon>
        <taxon>Rhodobacterales</taxon>
        <taxon>Paracoccaceae</taxon>
        <taxon>Jhaorihella</taxon>
    </lineage>
</organism>
<evidence type="ECO:0000256" key="1">
    <source>
        <dbReference type="ARBA" id="ARBA00002190"/>
    </source>
</evidence>
<dbReference type="Proteomes" id="UP000236742">
    <property type="component" value="Unassembled WGS sequence"/>
</dbReference>
<evidence type="ECO:0000313" key="7">
    <source>
        <dbReference type="EMBL" id="SEF76457.1"/>
    </source>
</evidence>
<sequence length="157" mass="17985">MPDLSALADRFDLFLLDVFGVLDNGETAIPGAARRIAEKDRNQAHARWHEVADSLRGRFRDVAELMGEAEHDVLAWMAHDESLRSKLRGTNPLERVNKEIKRRANVVGIFPNRAAVVRLVGALMLEQSYERALSRRYMPVDRWKSRVPCATIPIRRR</sequence>
<gene>
    <name evidence="7" type="ORF">SAMN05421751_104167</name>
</gene>
<evidence type="ECO:0000313" key="8">
    <source>
        <dbReference type="Proteomes" id="UP000236742"/>
    </source>
</evidence>
<dbReference type="GO" id="GO:0006313">
    <property type="term" value="P:DNA transposition"/>
    <property type="evidence" value="ECO:0007669"/>
    <property type="project" value="UniProtKB-UniRule"/>
</dbReference>
<dbReference type="EMBL" id="FNVD01000004">
    <property type="protein sequence ID" value="SEF76457.1"/>
    <property type="molecule type" value="Genomic_DNA"/>
</dbReference>
<evidence type="ECO:0000256" key="4">
    <source>
        <dbReference type="ARBA" id="ARBA00023125"/>
    </source>
</evidence>
<dbReference type="InterPro" id="IPR001207">
    <property type="entry name" value="Transposase_mutator"/>
</dbReference>
<name>A0A1H5UQH5_9RHOB</name>
<dbReference type="RefSeq" id="WP_160114852.1">
    <property type="nucleotide sequence ID" value="NZ_FNVD01000004.1"/>
</dbReference>
<comment type="similarity">
    <text evidence="2 6">Belongs to the transposase mutator family.</text>
</comment>
<evidence type="ECO:0000256" key="5">
    <source>
        <dbReference type="ARBA" id="ARBA00023172"/>
    </source>
</evidence>
<keyword evidence="4 6" id="KW-0238">DNA-binding</keyword>
<evidence type="ECO:0000256" key="3">
    <source>
        <dbReference type="ARBA" id="ARBA00022578"/>
    </source>
</evidence>
<dbReference type="PANTHER" id="PTHR33217">
    <property type="entry name" value="TRANSPOSASE FOR INSERTION SEQUENCE ELEMENT IS1081"/>
    <property type="match status" value="1"/>
</dbReference>
<dbReference type="GO" id="GO:0003677">
    <property type="term" value="F:DNA binding"/>
    <property type="evidence" value="ECO:0007669"/>
    <property type="project" value="UniProtKB-UniRule"/>
</dbReference>
<dbReference type="OrthoDB" id="165209at2"/>
<protein>
    <recommendedName>
        <fullName evidence="6">Mutator family transposase</fullName>
    </recommendedName>
</protein>
<dbReference type="AlphaFoldDB" id="A0A1H5UQH5"/>
<evidence type="ECO:0000256" key="6">
    <source>
        <dbReference type="RuleBase" id="RU365089"/>
    </source>
</evidence>
<keyword evidence="5 6" id="KW-0233">DNA recombination</keyword>
<reference evidence="7 8" key="1">
    <citation type="submission" date="2016-10" db="EMBL/GenBank/DDBJ databases">
        <authorList>
            <person name="de Groot N.N."/>
        </authorList>
    </citation>
    <scope>NUCLEOTIDE SEQUENCE [LARGE SCALE GENOMIC DNA]</scope>
    <source>
        <strain evidence="7 8">DSM 23413</strain>
    </source>
</reference>
<comment type="function">
    <text evidence="1 6">Required for the transposition of the insertion element.</text>
</comment>
<keyword evidence="3 6" id="KW-0815">Transposition</keyword>
<dbReference type="Pfam" id="PF00872">
    <property type="entry name" value="Transposase_mut"/>
    <property type="match status" value="1"/>
</dbReference>